<dbReference type="Pfam" id="PF13305">
    <property type="entry name" value="TetR_C_33"/>
    <property type="match status" value="1"/>
</dbReference>
<dbReference type="InterPro" id="IPR025996">
    <property type="entry name" value="MT1864/Rv1816-like_C"/>
</dbReference>
<proteinExistence type="predicted"/>
<protein>
    <submittedName>
        <fullName evidence="6">TetR/AcrR family transcriptional regulator</fullName>
    </submittedName>
</protein>
<dbReference type="InterPro" id="IPR036271">
    <property type="entry name" value="Tet_transcr_reg_TetR-rel_C_sf"/>
</dbReference>
<feature type="domain" description="HTH tetR-type" evidence="5">
    <location>
        <begin position="6"/>
        <end position="66"/>
    </location>
</feature>
<dbReference type="AlphaFoldDB" id="A0AA45R5J0"/>
<dbReference type="GO" id="GO:0003700">
    <property type="term" value="F:DNA-binding transcription factor activity"/>
    <property type="evidence" value="ECO:0007669"/>
    <property type="project" value="TreeGrafter"/>
</dbReference>
<evidence type="ECO:0000256" key="2">
    <source>
        <dbReference type="ARBA" id="ARBA00023125"/>
    </source>
</evidence>
<dbReference type="GO" id="GO:0000976">
    <property type="term" value="F:transcription cis-regulatory region binding"/>
    <property type="evidence" value="ECO:0007669"/>
    <property type="project" value="TreeGrafter"/>
</dbReference>
<gene>
    <name evidence="6" type="ORF">KCV87_06495</name>
</gene>
<keyword evidence="3" id="KW-0804">Transcription</keyword>
<dbReference type="PRINTS" id="PR00455">
    <property type="entry name" value="HTHTETR"/>
</dbReference>
<accession>A0AA45R5J0</accession>
<feature type="DNA-binding region" description="H-T-H motif" evidence="4">
    <location>
        <begin position="29"/>
        <end position="48"/>
    </location>
</feature>
<evidence type="ECO:0000313" key="6">
    <source>
        <dbReference type="EMBL" id="QUF05733.1"/>
    </source>
</evidence>
<dbReference type="InterPro" id="IPR001647">
    <property type="entry name" value="HTH_TetR"/>
</dbReference>
<keyword evidence="1" id="KW-0805">Transcription regulation</keyword>
<dbReference type="PANTHER" id="PTHR30055">
    <property type="entry name" value="HTH-TYPE TRANSCRIPTIONAL REGULATOR RUTR"/>
    <property type="match status" value="1"/>
</dbReference>
<dbReference type="Gene3D" id="1.10.10.60">
    <property type="entry name" value="Homeodomain-like"/>
    <property type="match status" value="1"/>
</dbReference>
<dbReference type="PANTHER" id="PTHR30055:SF239">
    <property type="entry name" value="TRANSCRIPTIONAL REGULATORY PROTEIN"/>
    <property type="match status" value="1"/>
</dbReference>
<evidence type="ECO:0000256" key="3">
    <source>
        <dbReference type="ARBA" id="ARBA00023163"/>
    </source>
</evidence>
<dbReference type="Gene3D" id="1.10.357.10">
    <property type="entry name" value="Tetracycline Repressor, domain 2"/>
    <property type="match status" value="1"/>
</dbReference>
<name>A0AA45R5J0_9PSEU</name>
<evidence type="ECO:0000259" key="5">
    <source>
        <dbReference type="PROSITE" id="PS50977"/>
    </source>
</evidence>
<keyword evidence="2 4" id="KW-0238">DNA-binding</keyword>
<dbReference type="Proteomes" id="UP000677152">
    <property type="component" value="Chromosome"/>
</dbReference>
<sequence length="192" mass="19828">MPTPDRTSVAEIVRAGRDLLESRGAAGLTMQAVAERVGVRAPSLYKRVRNREELVVLITEATADDLGALLASAAGDLAGADALAAMARAIRVFAHERPVGFALVFSSGVAMAQPVLARVAAPVLRASAALVGQERALDAARTFTAWAHGFLTMELGGGFTLGGDVDRAYEYGVTVLTDALRGRGAGPTPADG</sequence>
<evidence type="ECO:0000313" key="7">
    <source>
        <dbReference type="Proteomes" id="UP000677152"/>
    </source>
</evidence>
<organism evidence="6 7">
    <name type="scientific">Actinosynnema pretiosum subsp. pretiosum</name>
    <dbReference type="NCBI Taxonomy" id="103721"/>
    <lineage>
        <taxon>Bacteria</taxon>
        <taxon>Bacillati</taxon>
        <taxon>Actinomycetota</taxon>
        <taxon>Actinomycetes</taxon>
        <taxon>Pseudonocardiales</taxon>
        <taxon>Pseudonocardiaceae</taxon>
        <taxon>Actinosynnema</taxon>
    </lineage>
</organism>
<dbReference type="SUPFAM" id="SSF46689">
    <property type="entry name" value="Homeodomain-like"/>
    <property type="match status" value="1"/>
</dbReference>
<dbReference type="Pfam" id="PF00440">
    <property type="entry name" value="TetR_N"/>
    <property type="match status" value="1"/>
</dbReference>
<dbReference type="InterPro" id="IPR050109">
    <property type="entry name" value="HTH-type_TetR-like_transc_reg"/>
</dbReference>
<dbReference type="InterPro" id="IPR009057">
    <property type="entry name" value="Homeodomain-like_sf"/>
</dbReference>
<dbReference type="EMBL" id="CP073249">
    <property type="protein sequence ID" value="QUF05733.1"/>
    <property type="molecule type" value="Genomic_DNA"/>
</dbReference>
<dbReference type="SUPFAM" id="SSF48498">
    <property type="entry name" value="Tetracyclin repressor-like, C-terminal domain"/>
    <property type="match status" value="1"/>
</dbReference>
<reference evidence="6" key="1">
    <citation type="submission" date="2021-04" db="EMBL/GenBank/DDBJ databases">
        <title>Genomic sequence of Actinosynnema pretiosum subsp. pretiosum ATCC 31280 (C-14919).</title>
        <authorList>
            <person name="Bai L."/>
            <person name="Wang X."/>
            <person name="Xiao Y."/>
        </authorList>
    </citation>
    <scope>NUCLEOTIDE SEQUENCE</scope>
    <source>
        <strain evidence="6">ATCC 31280</strain>
    </source>
</reference>
<dbReference type="PROSITE" id="PS50977">
    <property type="entry name" value="HTH_TETR_2"/>
    <property type="match status" value="1"/>
</dbReference>
<evidence type="ECO:0000256" key="1">
    <source>
        <dbReference type="ARBA" id="ARBA00023015"/>
    </source>
</evidence>
<evidence type="ECO:0000256" key="4">
    <source>
        <dbReference type="PROSITE-ProRule" id="PRU00335"/>
    </source>
</evidence>